<dbReference type="EMBL" id="CP048738">
    <property type="protein sequence ID" value="QIB79545.1"/>
    <property type="molecule type" value="Genomic_DNA"/>
</dbReference>
<dbReference type="AlphaFoldDB" id="A0A558GDH6"/>
<sequence>MTARVYYHHPEDSQYSLAYVTQDRDEITTSGQDAIIEQYNLDEEFFVLYTNRGASGTVEDLDDEFEDVLDEMSPQNRTITVRLLQIFEEIIEEKELEEEAKLEIYKQIELERIPDALARVDWTGTAIDVAGQLMSTLILKHALPNANHRTSISMAQWYLESIETGFSFPDFATEEYDWKTWVNEYITESKRLLTVRRNTTAFSLLSEWGCDTVMRKNGIEIVLAEYDLDFTRSEAYAYYGDVHTALCTDFLIESVTRAGHDELITTEGIGKSEFVSFLDEAE</sequence>
<reference evidence="1 4" key="2">
    <citation type="submission" date="2020-02" db="EMBL/GenBank/DDBJ databases">
        <title>Whole genome sequence of Haloferax alexandrinus pws1.</title>
        <authorList>
            <person name="Verma D.K."/>
            <person name="Gopal K."/>
            <person name="Prasad E.S."/>
        </authorList>
    </citation>
    <scope>NUCLEOTIDE SEQUENCE [LARGE SCALE GENOMIC DNA]</scope>
    <source>
        <strain evidence="4">wsp1</strain>
        <strain evidence="1">Wsp1</strain>
    </source>
</reference>
<dbReference type="InterPro" id="IPR058485">
    <property type="entry name" value="DUF8172"/>
</dbReference>
<dbReference type="Proteomes" id="UP000465667">
    <property type="component" value="Chromosome"/>
</dbReference>
<proteinExistence type="predicted"/>
<gene>
    <name evidence="2" type="ORF">FQA18_04310</name>
    <name evidence="1" type="ORF">G3A49_16115</name>
</gene>
<organism evidence="2 3">
    <name type="scientific">Haloferax volcanii</name>
    <name type="common">Halobacterium volcanii</name>
    <dbReference type="NCBI Taxonomy" id="2246"/>
    <lineage>
        <taxon>Archaea</taxon>
        <taxon>Methanobacteriati</taxon>
        <taxon>Methanobacteriota</taxon>
        <taxon>Stenosarchaea group</taxon>
        <taxon>Halobacteria</taxon>
        <taxon>Halobacteriales</taxon>
        <taxon>Haloferacaceae</taxon>
        <taxon>Haloferax</taxon>
    </lineage>
</organism>
<dbReference type="KEGG" id="hale:G3A49_16115"/>
<reference evidence="2 3" key="1">
    <citation type="submission" date="2019-07" db="EMBL/GenBank/DDBJ databases">
        <title>Draft genome sequence of Haloferax volcanii SS0101, isolated from salt farm in Samut Sakhon, Thailand.</title>
        <authorList>
            <person name="Wanthongcharoen S."/>
            <person name="Yamprayoonswat W."/>
            <person name="Ruangsuj P."/>
            <person name="Thongpramul N."/>
            <person name="Jumpathong W."/>
            <person name="Sittihan S."/>
            <person name="Kanjanavas P."/>
            <person name="Yasawong M."/>
        </authorList>
    </citation>
    <scope>NUCLEOTIDE SEQUENCE [LARGE SCALE GENOMIC DNA]</scope>
    <source>
        <strain evidence="2 3">SS0101</strain>
    </source>
</reference>
<dbReference type="EMBL" id="VMTR01000016">
    <property type="protein sequence ID" value="TVT95822.1"/>
    <property type="molecule type" value="Genomic_DNA"/>
</dbReference>
<dbReference type="GeneID" id="44084966"/>
<dbReference type="RefSeq" id="WP_144858493.1">
    <property type="nucleotide sequence ID" value="NZ_CP048738.1"/>
</dbReference>
<evidence type="ECO:0000313" key="3">
    <source>
        <dbReference type="Proteomes" id="UP000320212"/>
    </source>
</evidence>
<name>A0A558GDH6_HALVO</name>
<dbReference type="Proteomes" id="UP000320212">
    <property type="component" value="Unassembled WGS sequence"/>
</dbReference>
<accession>A0A6C0UVG1</accession>
<evidence type="ECO:0000313" key="4">
    <source>
        <dbReference type="Proteomes" id="UP000465667"/>
    </source>
</evidence>
<evidence type="ECO:0000313" key="1">
    <source>
        <dbReference type="EMBL" id="QIB79545.1"/>
    </source>
</evidence>
<accession>A0A558GDH6</accession>
<evidence type="ECO:0000313" key="2">
    <source>
        <dbReference type="EMBL" id="TVT95822.1"/>
    </source>
</evidence>
<protein>
    <submittedName>
        <fullName evidence="2">Uncharacterized protein</fullName>
    </submittedName>
</protein>
<dbReference type="Pfam" id="PF26511">
    <property type="entry name" value="DUF8172"/>
    <property type="match status" value="1"/>
</dbReference>